<dbReference type="Proteomes" id="UP001501196">
    <property type="component" value="Unassembled WGS sequence"/>
</dbReference>
<dbReference type="InterPro" id="IPR029044">
    <property type="entry name" value="Nucleotide-diphossugar_trans"/>
</dbReference>
<protein>
    <recommendedName>
        <fullName evidence="3">Glycosyltransferase family 2 protein</fullName>
    </recommendedName>
</protein>
<gene>
    <name evidence="1" type="ORF">GCM10009819_16030</name>
</gene>
<keyword evidence="2" id="KW-1185">Reference proteome</keyword>
<sequence length="291" mass="32278">MTAPERPAIRLNAYVLAGDPAWIEASIGSYAALVDRIVVSYDRSHRSWSGHPLSVDESLRRIAAAAPEGTVELLPGDHVAGERSLMATETAQRQAALDAASRGADWVLQLDTDEVLPAPEAFLEQLTIADADGADAVAFPLRNLYAMTGDGRFLEQCGRFWTTQAAYPGPIAVRAGTTLTVARQARGVPHRRVDVAPRNTDPAHPRDTTVDAVVPTEQAVLHLSWVRTEDQMREKRDVSGYAANRDWDRDLARWRWRARHPWLTAAGAPVSRKWWDRYRPVRVPRLEGAQP</sequence>
<evidence type="ECO:0000313" key="2">
    <source>
        <dbReference type="Proteomes" id="UP001501196"/>
    </source>
</evidence>
<name>A0ABP5FSB7_9MICO</name>
<proteinExistence type="predicted"/>
<evidence type="ECO:0008006" key="3">
    <source>
        <dbReference type="Google" id="ProtNLM"/>
    </source>
</evidence>
<dbReference type="EMBL" id="BAAAPW010000002">
    <property type="protein sequence ID" value="GAA2032769.1"/>
    <property type="molecule type" value="Genomic_DNA"/>
</dbReference>
<evidence type="ECO:0000313" key="1">
    <source>
        <dbReference type="EMBL" id="GAA2032769.1"/>
    </source>
</evidence>
<dbReference type="SUPFAM" id="SSF53448">
    <property type="entry name" value="Nucleotide-diphospho-sugar transferases"/>
    <property type="match status" value="1"/>
</dbReference>
<accession>A0ABP5FSB7</accession>
<dbReference type="RefSeq" id="WP_344371534.1">
    <property type="nucleotide sequence ID" value="NZ_BAAAPW010000002.1"/>
</dbReference>
<comment type="caution">
    <text evidence="1">The sequence shown here is derived from an EMBL/GenBank/DDBJ whole genome shotgun (WGS) entry which is preliminary data.</text>
</comment>
<organism evidence="1 2">
    <name type="scientific">Agromyces tropicus</name>
    <dbReference type="NCBI Taxonomy" id="555371"/>
    <lineage>
        <taxon>Bacteria</taxon>
        <taxon>Bacillati</taxon>
        <taxon>Actinomycetota</taxon>
        <taxon>Actinomycetes</taxon>
        <taxon>Micrococcales</taxon>
        <taxon>Microbacteriaceae</taxon>
        <taxon>Agromyces</taxon>
    </lineage>
</organism>
<reference evidence="2" key="1">
    <citation type="journal article" date="2019" name="Int. J. Syst. Evol. Microbiol.">
        <title>The Global Catalogue of Microorganisms (GCM) 10K type strain sequencing project: providing services to taxonomists for standard genome sequencing and annotation.</title>
        <authorList>
            <consortium name="The Broad Institute Genomics Platform"/>
            <consortium name="The Broad Institute Genome Sequencing Center for Infectious Disease"/>
            <person name="Wu L."/>
            <person name="Ma J."/>
        </authorList>
    </citation>
    <scope>NUCLEOTIDE SEQUENCE [LARGE SCALE GENOMIC DNA]</scope>
    <source>
        <strain evidence="2">JCM 15672</strain>
    </source>
</reference>